<dbReference type="Pfam" id="PF05699">
    <property type="entry name" value="Dimer_Tnp_hAT"/>
    <property type="match status" value="1"/>
</dbReference>
<dbReference type="PANTHER" id="PTHR45749">
    <property type="match status" value="1"/>
</dbReference>
<dbReference type="Proteomes" id="UP001164746">
    <property type="component" value="Chromosome 5"/>
</dbReference>
<protein>
    <recommendedName>
        <fullName evidence="1">HAT C-terminal dimerisation domain-containing protein</fullName>
    </recommendedName>
</protein>
<accession>A0ABY7E3J7</accession>
<gene>
    <name evidence="2" type="ORF">MAR_019794</name>
</gene>
<sequence length="259" mass="29710">MSGASKGVATNISKKEPRALYTHCYGHALNLAVSDTVMRSRCSEIRLTQYTIQTTENATEIRTRNRPIRFSSYRKRPLPPYLQRGTRSCHGNHQRPLRTTRLHDIRHLEDMLLESVRGDASFRDDMEYIVNLYGCDLNRMRPLTQLEMLSVHLSESMKDSGIVTLQDIVSELRALASRELFTEVVTVVKLILVMPATNATSERSFSALRRVKTCLRTNMTLERLNHLMSLPTQRITSQTCALLIRRHEIIPDPKMPQGF</sequence>
<name>A0ABY7E3J7_MYAAR</name>
<feature type="domain" description="HAT C-terminal dimerisation" evidence="1">
    <location>
        <begin position="182"/>
        <end position="228"/>
    </location>
</feature>
<keyword evidence="3" id="KW-1185">Reference proteome</keyword>
<evidence type="ECO:0000259" key="1">
    <source>
        <dbReference type="Pfam" id="PF05699"/>
    </source>
</evidence>
<proteinExistence type="predicted"/>
<evidence type="ECO:0000313" key="3">
    <source>
        <dbReference type="Proteomes" id="UP001164746"/>
    </source>
</evidence>
<feature type="non-terminal residue" evidence="2">
    <location>
        <position position="259"/>
    </location>
</feature>
<dbReference type="InterPro" id="IPR008906">
    <property type="entry name" value="HATC_C_dom"/>
</dbReference>
<reference evidence="2" key="1">
    <citation type="submission" date="2022-11" db="EMBL/GenBank/DDBJ databases">
        <title>Centuries of genome instability and evolution in soft-shell clam transmissible cancer (bioRxiv).</title>
        <authorList>
            <person name="Hart S.F.M."/>
            <person name="Yonemitsu M.A."/>
            <person name="Giersch R.M."/>
            <person name="Beal B.F."/>
            <person name="Arriagada G."/>
            <person name="Davis B.W."/>
            <person name="Ostrander E.A."/>
            <person name="Goff S.P."/>
            <person name="Metzger M.J."/>
        </authorList>
    </citation>
    <scope>NUCLEOTIDE SEQUENCE</scope>
    <source>
        <strain evidence="2">MELC-2E11</strain>
        <tissue evidence="2">Siphon/mantle</tissue>
    </source>
</reference>
<dbReference type="EMBL" id="CP111016">
    <property type="protein sequence ID" value="WAR04425.1"/>
    <property type="molecule type" value="Genomic_DNA"/>
</dbReference>
<evidence type="ECO:0000313" key="2">
    <source>
        <dbReference type="EMBL" id="WAR04425.1"/>
    </source>
</evidence>
<organism evidence="2 3">
    <name type="scientific">Mya arenaria</name>
    <name type="common">Soft-shell clam</name>
    <dbReference type="NCBI Taxonomy" id="6604"/>
    <lineage>
        <taxon>Eukaryota</taxon>
        <taxon>Metazoa</taxon>
        <taxon>Spiralia</taxon>
        <taxon>Lophotrochozoa</taxon>
        <taxon>Mollusca</taxon>
        <taxon>Bivalvia</taxon>
        <taxon>Autobranchia</taxon>
        <taxon>Heteroconchia</taxon>
        <taxon>Euheterodonta</taxon>
        <taxon>Imparidentia</taxon>
        <taxon>Neoheterodontei</taxon>
        <taxon>Myida</taxon>
        <taxon>Myoidea</taxon>
        <taxon>Myidae</taxon>
        <taxon>Mya</taxon>
    </lineage>
</organism>
<dbReference type="PANTHER" id="PTHR45749:SF37">
    <property type="entry name" value="OS05G0311600 PROTEIN"/>
    <property type="match status" value="1"/>
</dbReference>